<dbReference type="GO" id="GO:0005737">
    <property type="term" value="C:cytoplasm"/>
    <property type="evidence" value="ECO:0007669"/>
    <property type="project" value="UniProtKB-SubCell"/>
</dbReference>
<evidence type="ECO:0000256" key="4">
    <source>
        <dbReference type="ARBA" id="ARBA00022490"/>
    </source>
</evidence>
<comment type="caution">
    <text evidence="13">The sequence shown here is derived from an EMBL/GenBank/DDBJ whole genome shotgun (WGS) entry which is preliminary data.</text>
</comment>
<keyword evidence="5 13" id="KW-0436">Ligase</keyword>
<dbReference type="GO" id="GO:0005524">
    <property type="term" value="F:ATP binding"/>
    <property type="evidence" value="ECO:0007669"/>
    <property type="project" value="UniProtKB-KW"/>
</dbReference>
<evidence type="ECO:0000256" key="10">
    <source>
        <dbReference type="ARBA" id="ARBA00022917"/>
    </source>
</evidence>
<accession>A0A2W4Y6P8</accession>
<evidence type="ECO:0000256" key="2">
    <source>
        <dbReference type="ARBA" id="ARBA00006703"/>
    </source>
</evidence>
<dbReference type="InterPro" id="IPR045864">
    <property type="entry name" value="aa-tRNA-synth_II/BPL/LPL"/>
</dbReference>
<evidence type="ECO:0000256" key="7">
    <source>
        <dbReference type="ARBA" id="ARBA00022741"/>
    </source>
</evidence>
<dbReference type="Proteomes" id="UP000249081">
    <property type="component" value="Unassembled WGS sequence"/>
</dbReference>
<dbReference type="InterPro" id="IPR002319">
    <property type="entry name" value="Phenylalanyl-tRNA_Synthase"/>
</dbReference>
<name>A0A2W4Y6P8_9CYAN</name>
<dbReference type="PROSITE" id="PS50862">
    <property type="entry name" value="AA_TRNA_LIGASE_II"/>
    <property type="match status" value="1"/>
</dbReference>
<dbReference type="EC" id="6.1.1.20" evidence="3"/>
<evidence type="ECO:0000256" key="1">
    <source>
        <dbReference type="ARBA" id="ARBA00004496"/>
    </source>
</evidence>
<keyword evidence="7" id="KW-0547">Nucleotide-binding</keyword>
<keyword evidence="10" id="KW-0648">Protein biosynthesis</keyword>
<evidence type="ECO:0000256" key="6">
    <source>
        <dbReference type="ARBA" id="ARBA00022723"/>
    </source>
</evidence>
<organism evidence="13 14">
    <name type="scientific">Shackletoniella antarctica</name>
    <dbReference type="NCBI Taxonomy" id="268115"/>
    <lineage>
        <taxon>Bacteria</taxon>
        <taxon>Bacillati</taxon>
        <taxon>Cyanobacteriota</taxon>
        <taxon>Cyanophyceae</taxon>
        <taxon>Oculatellales</taxon>
        <taxon>Oculatellaceae</taxon>
        <taxon>Shackletoniella</taxon>
    </lineage>
</organism>
<dbReference type="GO" id="GO:0046872">
    <property type="term" value="F:metal ion binding"/>
    <property type="evidence" value="ECO:0007669"/>
    <property type="project" value="UniProtKB-KW"/>
</dbReference>
<dbReference type="PANTHER" id="PTHR11538:SF40">
    <property type="entry name" value="PHENYLALANINE--TRNA LIGASE ALPHA SUBUNIT"/>
    <property type="match status" value="1"/>
</dbReference>
<dbReference type="InterPro" id="IPR004529">
    <property type="entry name" value="Phe-tRNA-synth_IIc_asu"/>
</dbReference>
<evidence type="ECO:0000256" key="8">
    <source>
        <dbReference type="ARBA" id="ARBA00022840"/>
    </source>
</evidence>
<evidence type="ECO:0000256" key="3">
    <source>
        <dbReference type="ARBA" id="ARBA00012814"/>
    </source>
</evidence>
<dbReference type="AlphaFoldDB" id="A0A2W4Y6P8"/>
<keyword evidence="8" id="KW-0067">ATP-binding</keyword>
<comment type="similarity">
    <text evidence="2">Belongs to the class-II aminoacyl-tRNA synthetase family. Phe-tRNA synthetase alpha subunit type 2 subfamily.</text>
</comment>
<gene>
    <name evidence="13" type="ORF">DCF17_06595</name>
</gene>
<keyword evidence="4" id="KW-0963">Cytoplasm</keyword>
<keyword evidence="9" id="KW-0460">Magnesium</keyword>
<evidence type="ECO:0000256" key="5">
    <source>
        <dbReference type="ARBA" id="ARBA00022598"/>
    </source>
</evidence>
<reference evidence="13 14" key="2">
    <citation type="submission" date="2018-06" db="EMBL/GenBank/DDBJ databases">
        <title>Metagenomic assembly of (sub)arctic Cyanobacteria and their associated microbiome from non-axenic cultures.</title>
        <authorList>
            <person name="Baurain D."/>
        </authorList>
    </citation>
    <scope>NUCLEOTIDE SEQUENCE [LARGE SCALE GENOMIC DNA]</scope>
    <source>
        <strain evidence="13">ULC041bin1</strain>
    </source>
</reference>
<dbReference type="SUPFAM" id="SSF55681">
    <property type="entry name" value="Class II aaRS and biotin synthetases"/>
    <property type="match status" value="1"/>
</dbReference>
<dbReference type="Gene3D" id="3.30.930.10">
    <property type="entry name" value="Bira Bifunctional Protein, Domain 2"/>
    <property type="match status" value="1"/>
</dbReference>
<feature type="domain" description="Aminoacyl-transfer RNA synthetases class-II family profile" evidence="12">
    <location>
        <begin position="355"/>
        <end position="485"/>
    </location>
</feature>
<dbReference type="NCBIfam" id="NF003210">
    <property type="entry name" value="PRK04172.1"/>
    <property type="match status" value="1"/>
</dbReference>
<dbReference type="CDD" id="cd00496">
    <property type="entry name" value="PheRS_alpha_core"/>
    <property type="match status" value="1"/>
</dbReference>
<dbReference type="NCBIfam" id="TIGR00468">
    <property type="entry name" value="pheS"/>
    <property type="match status" value="1"/>
</dbReference>
<dbReference type="InterPro" id="IPR006195">
    <property type="entry name" value="aa-tRNA-synth_II"/>
</dbReference>
<dbReference type="GO" id="GO:0004826">
    <property type="term" value="F:phenylalanine-tRNA ligase activity"/>
    <property type="evidence" value="ECO:0007669"/>
    <property type="project" value="UniProtKB-EC"/>
</dbReference>
<protein>
    <recommendedName>
        <fullName evidence="3">phenylalanine--tRNA ligase</fullName>
        <ecNumber evidence="3">6.1.1.20</ecNumber>
    </recommendedName>
</protein>
<evidence type="ECO:0000313" key="14">
    <source>
        <dbReference type="Proteomes" id="UP000249081"/>
    </source>
</evidence>
<sequence length="489" mass="54508">MLNLLQLTGKQRQFVELLQGQPRVESLRSLCAQAGFDFNFINGFLRSGALDGYVQRQEHSQQTWALTAKGEVLDGVLPGFPLADRLLQGVGDADTENFASRATLQAELGSAFSLNYGALRREQAVDLVDGDGEGGVAVLKSSVLRAYQKRQAVFAAISAGEVLAEGTASSLEWLQQQGYITSRVEADYSLTVLPALQSLELGDVVTSLTSELILSGQWRQVDLKPYDIHAEVPDLAYGRPTILTQCIQRIRDIFLNMGFDEMSGYMVESAFWNFDALFTPQDHPAREVQDTFYLANPQTLPLPEDAALVQRVKQVHEANYGGQWTEAEASRAILRAHTTTSTARRLHQLQGQGGKYFSIDRVFRNETVDRTHLAEFHQIEGVVVGELLSVRTLMGYLTYFYERLGFKDLKFKPTYNPYTEPSLEVFAYHSPSDRYIEVGNSGLFRQEMLEPLGCGEKATVAWGLGLERIAMLLYGVEKLSDLIGPDIRL</sequence>
<evidence type="ECO:0000259" key="12">
    <source>
        <dbReference type="PROSITE" id="PS50862"/>
    </source>
</evidence>
<dbReference type="Pfam" id="PF01409">
    <property type="entry name" value="tRNA-synt_2d"/>
    <property type="match status" value="1"/>
</dbReference>
<proteinExistence type="inferred from homology"/>
<dbReference type="GO" id="GO:0000049">
    <property type="term" value="F:tRNA binding"/>
    <property type="evidence" value="ECO:0007669"/>
    <property type="project" value="InterPro"/>
</dbReference>
<dbReference type="EMBL" id="QBMN01000032">
    <property type="protein sequence ID" value="PZO43111.1"/>
    <property type="molecule type" value="Genomic_DNA"/>
</dbReference>
<evidence type="ECO:0000256" key="9">
    <source>
        <dbReference type="ARBA" id="ARBA00022842"/>
    </source>
</evidence>
<dbReference type="GO" id="GO:0006432">
    <property type="term" value="P:phenylalanyl-tRNA aminoacylation"/>
    <property type="evidence" value="ECO:0007669"/>
    <property type="project" value="InterPro"/>
</dbReference>
<evidence type="ECO:0000256" key="11">
    <source>
        <dbReference type="ARBA" id="ARBA00023146"/>
    </source>
</evidence>
<comment type="subcellular location">
    <subcellularLocation>
        <location evidence="1">Cytoplasm</location>
    </subcellularLocation>
</comment>
<reference evidence="14" key="1">
    <citation type="submission" date="2018-04" db="EMBL/GenBank/DDBJ databases">
        <authorList>
            <person name="Cornet L."/>
        </authorList>
    </citation>
    <scope>NUCLEOTIDE SEQUENCE [LARGE SCALE GENOMIC DNA]</scope>
</reference>
<evidence type="ECO:0000313" key="13">
    <source>
        <dbReference type="EMBL" id="PZO43111.1"/>
    </source>
</evidence>
<keyword evidence="6" id="KW-0479">Metal-binding</keyword>
<dbReference type="PANTHER" id="PTHR11538">
    <property type="entry name" value="PHENYLALANYL-TRNA SYNTHETASE"/>
    <property type="match status" value="1"/>
</dbReference>
<keyword evidence="11" id="KW-0030">Aminoacyl-tRNA synthetase</keyword>